<dbReference type="OrthoDB" id="514292at2759"/>
<feature type="non-terminal residue" evidence="1">
    <location>
        <position position="1"/>
    </location>
</feature>
<dbReference type="PANTHER" id="PTHR28141">
    <property type="entry name" value="2',3'-CYCLIC-NUCLEOTIDE 3'-PHOSPHODIESTERASE"/>
    <property type="match status" value="1"/>
</dbReference>
<organism evidence="1 2">
    <name type="scientific">Sistotremastrum niveocremeum HHB9708</name>
    <dbReference type="NCBI Taxonomy" id="1314777"/>
    <lineage>
        <taxon>Eukaryota</taxon>
        <taxon>Fungi</taxon>
        <taxon>Dikarya</taxon>
        <taxon>Basidiomycota</taxon>
        <taxon>Agaricomycotina</taxon>
        <taxon>Agaricomycetes</taxon>
        <taxon>Sistotremastrales</taxon>
        <taxon>Sistotremastraceae</taxon>
        <taxon>Sertulicium</taxon>
        <taxon>Sertulicium niveocremeum</taxon>
    </lineage>
</organism>
<dbReference type="SUPFAM" id="SSF55144">
    <property type="entry name" value="LigT-like"/>
    <property type="match status" value="1"/>
</dbReference>
<dbReference type="GO" id="GO:0009187">
    <property type="term" value="P:cyclic nucleotide metabolic process"/>
    <property type="evidence" value="ECO:0007669"/>
    <property type="project" value="TreeGrafter"/>
</dbReference>
<protein>
    <recommendedName>
        <fullName evidence="3">LigT-like protein</fullName>
    </recommendedName>
</protein>
<dbReference type="STRING" id="1314777.A0A164P532"/>
<sequence length="175" mass="19414">GISIWLVPAENSPERTTLERLIASLANTHDAPIFQPHITFATFPSDLDVTRIESALAQVDLLRDIRFADVKTGSTFFQSVFISVVPDPVLEEHQTTVHDVLGLPKKTPEFPHISLFYGDHRKQEIADELRLSGIVKEVEGGISVAGLQGFKLAPPWIVLCDGPVSDWRVLKKLSH</sequence>
<dbReference type="AlphaFoldDB" id="A0A164P532"/>
<evidence type="ECO:0000313" key="2">
    <source>
        <dbReference type="Proteomes" id="UP000076722"/>
    </source>
</evidence>
<evidence type="ECO:0000313" key="1">
    <source>
        <dbReference type="EMBL" id="KZS88372.1"/>
    </source>
</evidence>
<dbReference type="InterPro" id="IPR012386">
    <property type="entry name" value="Cyclic-nucl_3Pdiesterase"/>
</dbReference>
<dbReference type="Proteomes" id="UP000076722">
    <property type="component" value="Unassembled WGS sequence"/>
</dbReference>
<dbReference type="Pfam" id="PF07823">
    <property type="entry name" value="CPDase"/>
    <property type="match status" value="1"/>
</dbReference>
<dbReference type="InterPro" id="IPR009097">
    <property type="entry name" value="Cyclic_Pdiesterase"/>
</dbReference>
<gene>
    <name evidence="1" type="ORF">SISNIDRAFT_418216</name>
</gene>
<keyword evidence="2" id="KW-1185">Reference proteome</keyword>
<dbReference type="Gene3D" id="3.90.1140.10">
    <property type="entry name" value="Cyclic phosphodiesterase"/>
    <property type="match status" value="1"/>
</dbReference>
<dbReference type="EMBL" id="KV419437">
    <property type="protein sequence ID" value="KZS88372.1"/>
    <property type="molecule type" value="Genomic_DNA"/>
</dbReference>
<proteinExistence type="predicted"/>
<evidence type="ECO:0008006" key="3">
    <source>
        <dbReference type="Google" id="ProtNLM"/>
    </source>
</evidence>
<dbReference type="PANTHER" id="PTHR28141:SF1">
    <property type="entry name" value="2',3'-CYCLIC-NUCLEOTIDE 3'-PHOSPHODIESTERASE"/>
    <property type="match status" value="1"/>
</dbReference>
<dbReference type="GO" id="GO:0004113">
    <property type="term" value="F:2',3'-cyclic-nucleotide 3'-phosphodiesterase activity"/>
    <property type="evidence" value="ECO:0007669"/>
    <property type="project" value="TreeGrafter"/>
</dbReference>
<accession>A0A164P532</accession>
<name>A0A164P532_9AGAM</name>
<reference evidence="1 2" key="1">
    <citation type="journal article" date="2016" name="Mol. Biol. Evol.">
        <title>Comparative Genomics of Early-Diverging Mushroom-Forming Fungi Provides Insights into the Origins of Lignocellulose Decay Capabilities.</title>
        <authorList>
            <person name="Nagy L.G."/>
            <person name="Riley R."/>
            <person name="Tritt A."/>
            <person name="Adam C."/>
            <person name="Daum C."/>
            <person name="Floudas D."/>
            <person name="Sun H."/>
            <person name="Yadav J.S."/>
            <person name="Pangilinan J."/>
            <person name="Larsson K.H."/>
            <person name="Matsuura K."/>
            <person name="Barry K."/>
            <person name="Labutti K."/>
            <person name="Kuo R."/>
            <person name="Ohm R.A."/>
            <person name="Bhattacharya S.S."/>
            <person name="Shirouzu T."/>
            <person name="Yoshinaga Y."/>
            <person name="Martin F.M."/>
            <person name="Grigoriev I.V."/>
            <person name="Hibbett D.S."/>
        </authorList>
    </citation>
    <scope>NUCLEOTIDE SEQUENCE [LARGE SCALE GENOMIC DNA]</scope>
    <source>
        <strain evidence="1 2">HHB9708</strain>
    </source>
</reference>